<organism evidence="3 4">
    <name type="scientific">Pseudomyxococcus hansupus</name>
    <dbReference type="NCBI Taxonomy" id="1297742"/>
    <lineage>
        <taxon>Bacteria</taxon>
        <taxon>Pseudomonadati</taxon>
        <taxon>Myxococcota</taxon>
        <taxon>Myxococcia</taxon>
        <taxon>Myxococcales</taxon>
        <taxon>Cystobacterineae</taxon>
        <taxon>Myxococcaceae</taxon>
        <taxon>Pseudomyxococcus</taxon>
    </lineage>
</organism>
<dbReference type="Gene3D" id="3.90.79.10">
    <property type="entry name" value="Nucleoside Triphosphate Pyrophosphohydrolase"/>
    <property type="match status" value="1"/>
</dbReference>
<reference evidence="3 4" key="1">
    <citation type="journal article" date="2016" name="PLoS ONE">
        <title>Complete Genome Sequence and Comparative Genomics of a Novel Myxobacterium Myxococcus hansupus.</title>
        <authorList>
            <person name="Sharma G."/>
            <person name="Narwani T."/>
            <person name="Subramanian S."/>
        </authorList>
    </citation>
    <scope>NUCLEOTIDE SEQUENCE [LARGE SCALE GENOMIC DNA]</scope>
    <source>
        <strain evidence="4">mixupus</strain>
    </source>
</reference>
<dbReference type="GO" id="GO:0006167">
    <property type="term" value="P:AMP biosynthetic process"/>
    <property type="evidence" value="ECO:0007669"/>
    <property type="project" value="TreeGrafter"/>
</dbReference>
<dbReference type="PATRIC" id="fig|1297742.4.peg.5840"/>
<dbReference type="PANTHER" id="PTHR21340:SF0">
    <property type="entry name" value="BIS(5'-NUCLEOSYL)-TETRAPHOSPHATASE [ASYMMETRICAL]"/>
    <property type="match status" value="1"/>
</dbReference>
<keyword evidence="1" id="KW-0378">Hydrolase</keyword>
<dbReference type="InterPro" id="IPR015797">
    <property type="entry name" value="NUDIX_hydrolase-like_dom_sf"/>
</dbReference>
<dbReference type="Proteomes" id="UP000009026">
    <property type="component" value="Chromosome"/>
</dbReference>
<name>A0A0H4XKQ6_9BACT</name>
<dbReference type="GO" id="GO:0006754">
    <property type="term" value="P:ATP biosynthetic process"/>
    <property type="evidence" value="ECO:0007669"/>
    <property type="project" value="TreeGrafter"/>
</dbReference>
<dbReference type="OrthoDB" id="129709at2"/>
<gene>
    <name evidence="3" type="ORF">A176_005744</name>
</gene>
<evidence type="ECO:0000256" key="1">
    <source>
        <dbReference type="ARBA" id="ARBA00022801"/>
    </source>
</evidence>
<dbReference type="eggNOG" id="COG1051">
    <property type="taxonomic scope" value="Bacteria"/>
</dbReference>
<dbReference type="InterPro" id="IPR000086">
    <property type="entry name" value="NUDIX_hydrolase_dom"/>
</dbReference>
<evidence type="ECO:0000313" key="3">
    <source>
        <dbReference type="EMBL" id="AKQ68832.1"/>
    </source>
</evidence>
<dbReference type="CDD" id="cd03674">
    <property type="entry name" value="NUDIX_Hydrolase"/>
    <property type="match status" value="1"/>
</dbReference>
<dbReference type="GO" id="GO:0004081">
    <property type="term" value="F:bis(5'-nucleosyl)-tetraphosphatase (asymmetrical) activity"/>
    <property type="evidence" value="ECO:0007669"/>
    <property type="project" value="TreeGrafter"/>
</dbReference>
<dbReference type="KEGG" id="mym:A176_005744"/>
<dbReference type="PANTHER" id="PTHR21340">
    <property type="entry name" value="DIADENOSINE 5,5-P1,P4-TETRAPHOSPHATE PYROPHOSPHOHYDROLASE MUTT"/>
    <property type="match status" value="1"/>
</dbReference>
<evidence type="ECO:0000313" key="4">
    <source>
        <dbReference type="Proteomes" id="UP000009026"/>
    </source>
</evidence>
<dbReference type="InterPro" id="IPR051325">
    <property type="entry name" value="Nudix_hydrolase_domain"/>
</dbReference>
<evidence type="ECO:0000259" key="2">
    <source>
        <dbReference type="PROSITE" id="PS51462"/>
    </source>
</evidence>
<dbReference type="SUPFAM" id="SSF55811">
    <property type="entry name" value="Nudix"/>
    <property type="match status" value="1"/>
</dbReference>
<dbReference type="EMBL" id="CP012109">
    <property type="protein sequence ID" value="AKQ68832.1"/>
    <property type="molecule type" value="Genomic_DNA"/>
</dbReference>
<sequence length="190" mass="21298">MEITATALLDLLATHVPEDAKEREDLERMRHFAQALAQPFSRTQSEAHFTGSAVVVDPSGTRMVLLHHRKLLRWLQPGGHADVADGGSMAATALREAREETGCRVSLHPTAPQPLDVDIHTIPARRDEPEHHHLDVRFLVVAENPEALVHDPAESFGVQWLTWDEAMTRADEAPLRRMLEKARRHVASSR</sequence>
<keyword evidence="4" id="KW-1185">Reference proteome</keyword>
<dbReference type="AlphaFoldDB" id="A0A0H4XKQ6"/>
<feature type="domain" description="Nudix hydrolase" evidence="2">
    <location>
        <begin position="46"/>
        <end position="183"/>
    </location>
</feature>
<dbReference type="STRING" id="1297742.A176_005744"/>
<protein>
    <submittedName>
        <fullName evidence="3">Adenosylhomocysteinase</fullName>
    </submittedName>
</protein>
<proteinExistence type="predicted"/>
<dbReference type="RefSeq" id="WP_002635296.1">
    <property type="nucleotide sequence ID" value="NZ_CP012109.1"/>
</dbReference>
<dbReference type="PROSITE" id="PS51462">
    <property type="entry name" value="NUDIX"/>
    <property type="match status" value="1"/>
</dbReference>
<dbReference type="Pfam" id="PF00293">
    <property type="entry name" value="NUDIX"/>
    <property type="match status" value="1"/>
</dbReference>
<accession>A0A0H4XKQ6</accession>